<feature type="non-terminal residue" evidence="2">
    <location>
        <position position="127"/>
    </location>
</feature>
<feature type="domain" description="PX" evidence="1">
    <location>
        <begin position="1"/>
        <end position="117"/>
    </location>
</feature>
<evidence type="ECO:0000259" key="1">
    <source>
        <dbReference type="PROSITE" id="PS50195"/>
    </source>
</evidence>
<name>A0ABD2Q1G9_9PLAT</name>
<dbReference type="SUPFAM" id="SSF64268">
    <property type="entry name" value="PX domain"/>
    <property type="match status" value="1"/>
</dbReference>
<dbReference type="PROSITE" id="PS50195">
    <property type="entry name" value="PX"/>
    <property type="match status" value="1"/>
</dbReference>
<dbReference type="SMART" id="SM00312">
    <property type="entry name" value="PX"/>
    <property type="match status" value="1"/>
</dbReference>
<gene>
    <name evidence="2" type="primary">SNX13_2</name>
    <name evidence="2" type="ORF">Ciccas_008340</name>
</gene>
<comment type="caution">
    <text evidence="2">The sequence shown here is derived from an EMBL/GenBank/DDBJ whole genome shotgun (WGS) entry which is preliminary data.</text>
</comment>
<evidence type="ECO:0000313" key="2">
    <source>
        <dbReference type="EMBL" id="KAL3313057.1"/>
    </source>
</evidence>
<proteinExistence type="predicted"/>
<dbReference type="Pfam" id="PF00787">
    <property type="entry name" value="PX"/>
    <property type="match status" value="1"/>
</dbReference>
<organism evidence="2 3">
    <name type="scientific">Cichlidogyrus casuarinus</name>
    <dbReference type="NCBI Taxonomy" id="1844966"/>
    <lineage>
        <taxon>Eukaryota</taxon>
        <taxon>Metazoa</taxon>
        <taxon>Spiralia</taxon>
        <taxon>Lophotrochozoa</taxon>
        <taxon>Platyhelminthes</taxon>
        <taxon>Monogenea</taxon>
        <taxon>Monopisthocotylea</taxon>
        <taxon>Dactylogyridea</taxon>
        <taxon>Ancyrocephalidae</taxon>
        <taxon>Cichlidogyrus</taxon>
    </lineage>
</organism>
<dbReference type="EMBL" id="JBJKFK010001450">
    <property type="protein sequence ID" value="KAL3313057.1"/>
    <property type="molecule type" value="Genomic_DNA"/>
</dbReference>
<dbReference type="PANTHER" id="PTHR22775:SF3">
    <property type="entry name" value="SORTING NEXIN-13"/>
    <property type="match status" value="1"/>
</dbReference>
<dbReference type="PANTHER" id="PTHR22775">
    <property type="entry name" value="SORTING NEXIN"/>
    <property type="match status" value="1"/>
</dbReference>
<dbReference type="Gene3D" id="3.30.1520.10">
    <property type="entry name" value="Phox-like domain"/>
    <property type="match status" value="1"/>
</dbReference>
<sequence length="127" mass="15000">MYSAKIINSETMKDNYVSYTLLVTCVSGMTGRSTVWQVLRRFSNFDELHSLIMDKCGRIPQLKPPSKRFIPSKDFLERRRKELDDYLQVLYQPDLHARYPNMRFLAIDFLQPASYDNRRKAFPSKPS</sequence>
<reference evidence="2 3" key="1">
    <citation type="submission" date="2024-11" db="EMBL/GenBank/DDBJ databases">
        <title>Adaptive evolution of stress response genes in parasites aligns with host niche diversity.</title>
        <authorList>
            <person name="Hahn C."/>
            <person name="Resl P."/>
        </authorList>
    </citation>
    <scope>NUCLEOTIDE SEQUENCE [LARGE SCALE GENOMIC DNA]</scope>
    <source>
        <strain evidence="2">EGGRZ-B1_66</strain>
        <tissue evidence="2">Body</tissue>
    </source>
</reference>
<keyword evidence="3" id="KW-1185">Reference proteome</keyword>
<dbReference type="InterPro" id="IPR036871">
    <property type="entry name" value="PX_dom_sf"/>
</dbReference>
<evidence type="ECO:0000313" key="3">
    <source>
        <dbReference type="Proteomes" id="UP001626550"/>
    </source>
</evidence>
<protein>
    <submittedName>
        <fullName evidence="2">Sorting nexin 13</fullName>
    </submittedName>
</protein>
<dbReference type="Proteomes" id="UP001626550">
    <property type="component" value="Unassembled WGS sequence"/>
</dbReference>
<accession>A0ABD2Q1G9</accession>
<dbReference type="AlphaFoldDB" id="A0ABD2Q1G9"/>
<dbReference type="InterPro" id="IPR001683">
    <property type="entry name" value="PX_dom"/>
</dbReference>